<feature type="transmembrane region" description="Helical" evidence="2">
    <location>
        <begin position="37"/>
        <end position="57"/>
    </location>
</feature>
<accession>A0A841D8U0</accession>
<evidence type="ECO:0000313" key="3">
    <source>
        <dbReference type="EMBL" id="MBB5965007.1"/>
    </source>
</evidence>
<dbReference type="AlphaFoldDB" id="A0A841D8U0"/>
<feature type="transmembrane region" description="Helical" evidence="2">
    <location>
        <begin position="12"/>
        <end position="31"/>
    </location>
</feature>
<dbReference type="Proteomes" id="UP000562352">
    <property type="component" value="Unassembled WGS sequence"/>
</dbReference>
<evidence type="ECO:0000256" key="1">
    <source>
        <dbReference type="SAM" id="MobiDB-lite"/>
    </source>
</evidence>
<organism evidence="3 4">
    <name type="scientific">Planomonospora venezuelensis</name>
    <dbReference type="NCBI Taxonomy" id="1999"/>
    <lineage>
        <taxon>Bacteria</taxon>
        <taxon>Bacillati</taxon>
        <taxon>Actinomycetota</taxon>
        <taxon>Actinomycetes</taxon>
        <taxon>Streptosporangiales</taxon>
        <taxon>Streptosporangiaceae</taxon>
        <taxon>Planomonospora</taxon>
    </lineage>
</organism>
<comment type="caution">
    <text evidence="3">The sequence shown here is derived from an EMBL/GenBank/DDBJ whole genome shotgun (WGS) entry which is preliminary data.</text>
</comment>
<evidence type="ECO:0000256" key="2">
    <source>
        <dbReference type="SAM" id="Phobius"/>
    </source>
</evidence>
<name>A0A841D8U0_PLAVE</name>
<keyword evidence="2" id="KW-1133">Transmembrane helix</keyword>
<dbReference type="EMBL" id="JACHJJ010000014">
    <property type="protein sequence ID" value="MBB5965007.1"/>
    <property type="molecule type" value="Genomic_DNA"/>
</dbReference>
<sequence length="333" mass="36919">MDRDRFARLPAVIASLILLPVLLEIVAWYIEGEEYDVSRAVTVVVVIVSLALLATVIGRIRARLPVLMVAALTVTAAGEGVLGLVAAFGPVLGRSGVPGELHGLITTGVSAFAFVTGVYLLIQYRRGLYLPYLEAGMGPPPSATKRKVIGESEILIRTLPGIGPSVEKSLGSCVAMLDQDDLHFVAYYADGRCCFYTDVLDDADLAHFFHDTDQEERREVYLKAGHQLDWLTGRLNRQFRRIEGGILIRTVLDVERGALYFYWIDETRYLIGVTLDQRKVDIADDKMARLVDMIRGHFTLPPINQRERPPNPAEQGGRLRSISRSEPWPESGS</sequence>
<keyword evidence="2" id="KW-0472">Membrane</keyword>
<dbReference type="RefSeq" id="WP_184944087.1">
    <property type="nucleotide sequence ID" value="NZ_BAAAWZ010000004.1"/>
</dbReference>
<feature type="transmembrane region" description="Helical" evidence="2">
    <location>
        <begin position="101"/>
        <end position="122"/>
    </location>
</feature>
<protein>
    <submittedName>
        <fullName evidence="3">Uncharacterized protein</fullName>
    </submittedName>
</protein>
<keyword evidence="2" id="KW-0812">Transmembrane</keyword>
<feature type="region of interest" description="Disordered" evidence="1">
    <location>
        <begin position="301"/>
        <end position="333"/>
    </location>
</feature>
<gene>
    <name evidence="3" type="ORF">FHS22_004293</name>
</gene>
<feature type="transmembrane region" description="Helical" evidence="2">
    <location>
        <begin position="64"/>
        <end position="89"/>
    </location>
</feature>
<evidence type="ECO:0000313" key="4">
    <source>
        <dbReference type="Proteomes" id="UP000562352"/>
    </source>
</evidence>
<keyword evidence="4" id="KW-1185">Reference proteome</keyword>
<proteinExistence type="predicted"/>
<reference evidence="3 4" key="1">
    <citation type="submission" date="2020-08" db="EMBL/GenBank/DDBJ databases">
        <title>Genomic Encyclopedia of Type Strains, Phase III (KMG-III): the genomes of soil and plant-associated and newly described type strains.</title>
        <authorList>
            <person name="Whitman W."/>
        </authorList>
    </citation>
    <scope>NUCLEOTIDE SEQUENCE [LARGE SCALE GENOMIC DNA]</scope>
    <source>
        <strain evidence="3 4">CECT 3303</strain>
    </source>
</reference>